<comment type="similarity">
    <text evidence="3 13">Belongs to the cytochrome P450 family.</text>
</comment>
<dbReference type="GO" id="GO:0020037">
    <property type="term" value="F:heme binding"/>
    <property type="evidence" value="ECO:0007669"/>
    <property type="project" value="InterPro"/>
</dbReference>
<evidence type="ECO:0000313" key="14">
    <source>
        <dbReference type="EMBL" id="KAF5205755.1"/>
    </source>
</evidence>
<evidence type="ECO:0000256" key="5">
    <source>
        <dbReference type="ARBA" id="ARBA00022692"/>
    </source>
</evidence>
<dbReference type="GO" id="GO:0016705">
    <property type="term" value="F:oxidoreductase activity, acting on paired donors, with incorporation or reduction of molecular oxygen"/>
    <property type="evidence" value="ECO:0007669"/>
    <property type="project" value="InterPro"/>
</dbReference>
<reference evidence="14 15" key="1">
    <citation type="submission" date="2020-06" db="EMBL/GenBank/DDBJ databases">
        <title>Transcriptomic and genomic resources for Thalictrum thalictroides and T. hernandezii: Facilitating candidate gene discovery in an emerging model plant lineage.</title>
        <authorList>
            <person name="Arias T."/>
            <person name="Riano-Pachon D.M."/>
            <person name="Di Stilio V.S."/>
        </authorList>
    </citation>
    <scope>NUCLEOTIDE SEQUENCE [LARGE SCALE GENOMIC DNA]</scope>
    <source>
        <strain evidence="15">cv. WT478/WT964</strain>
        <tissue evidence="14">Leaves</tissue>
    </source>
</reference>
<dbReference type="InterPro" id="IPR017972">
    <property type="entry name" value="Cyt_P450_CS"/>
</dbReference>
<dbReference type="AlphaFoldDB" id="A0A7J6XAB0"/>
<protein>
    <submittedName>
        <fullName evidence="14">Cytochrome p450</fullName>
    </submittedName>
</protein>
<dbReference type="InterPro" id="IPR002401">
    <property type="entry name" value="Cyt_P450_E_grp-I"/>
</dbReference>
<gene>
    <name evidence="14" type="ORF">FRX31_004657</name>
</gene>
<keyword evidence="6 12" id="KW-0479">Metal-binding</keyword>
<evidence type="ECO:0000256" key="12">
    <source>
        <dbReference type="PIRSR" id="PIRSR602401-1"/>
    </source>
</evidence>
<keyword evidence="4 12" id="KW-0349">Heme</keyword>
<name>A0A7J6XAB0_THATH</name>
<comment type="cofactor">
    <cofactor evidence="1 12">
        <name>heme</name>
        <dbReference type="ChEBI" id="CHEBI:30413"/>
    </cofactor>
</comment>
<evidence type="ECO:0000256" key="6">
    <source>
        <dbReference type="ARBA" id="ARBA00022723"/>
    </source>
</evidence>
<comment type="caution">
    <text evidence="14">The sequence shown here is derived from an EMBL/GenBank/DDBJ whole genome shotgun (WGS) entry which is preliminary data.</text>
</comment>
<keyword evidence="7" id="KW-1133">Transmembrane helix</keyword>
<evidence type="ECO:0000256" key="9">
    <source>
        <dbReference type="ARBA" id="ARBA00023004"/>
    </source>
</evidence>
<dbReference type="PANTHER" id="PTHR47956:SF10">
    <property type="entry name" value="CYTOCHROME P450 FAMILY 71 PROTEIN"/>
    <property type="match status" value="1"/>
</dbReference>
<dbReference type="EMBL" id="JABWDY010003671">
    <property type="protein sequence ID" value="KAF5205755.1"/>
    <property type="molecule type" value="Genomic_DNA"/>
</dbReference>
<keyword evidence="10 13" id="KW-0503">Monooxygenase</keyword>
<dbReference type="GO" id="GO:0004497">
    <property type="term" value="F:monooxygenase activity"/>
    <property type="evidence" value="ECO:0007669"/>
    <property type="project" value="UniProtKB-KW"/>
</dbReference>
<evidence type="ECO:0000256" key="3">
    <source>
        <dbReference type="ARBA" id="ARBA00010617"/>
    </source>
</evidence>
<dbReference type="FunFam" id="1.10.630.10:FF:000126">
    <property type="entry name" value="Predicted protein"/>
    <property type="match status" value="1"/>
</dbReference>
<dbReference type="Gene3D" id="1.10.630.10">
    <property type="entry name" value="Cytochrome P450"/>
    <property type="match status" value="1"/>
</dbReference>
<dbReference type="PANTHER" id="PTHR47956">
    <property type="entry name" value="CYTOCHROME P450 71B11-RELATED"/>
    <property type="match status" value="1"/>
</dbReference>
<comment type="subcellular location">
    <subcellularLocation>
        <location evidence="2">Membrane</location>
        <topology evidence="2">Single-pass membrane protein</topology>
    </subcellularLocation>
</comment>
<dbReference type="PRINTS" id="PR00385">
    <property type="entry name" value="P450"/>
</dbReference>
<dbReference type="Proteomes" id="UP000554482">
    <property type="component" value="Unassembled WGS sequence"/>
</dbReference>
<organism evidence="14 15">
    <name type="scientific">Thalictrum thalictroides</name>
    <name type="common">Rue-anemone</name>
    <name type="synonym">Anemone thalictroides</name>
    <dbReference type="NCBI Taxonomy" id="46969"/>
    <lineage>
        <taxon>Eukaryota</taxon>
        <taxon>Viridiplantae</taxon>
        <taxon>Streptophyta</taxon>
        <taxon>Embryophyta</taxon>
        <taxon>Tracheophyta</taxon>
        <taxon>Spermatophyta</taxon>
        <taxon>Magnoliopsida</taxon>
        <taxon>Ranunculales</taxon>
        <taxon>Ranunculaceae</taxon>
        <taxon>Thalictroideae</taxon>
        <taxon>Thalictrum</taxon>
    </lineage>
</organism>
<keyword evidence="5" id="KW-0812">Transmembrane</keyword>
<evidence type="ECO:0000256" key="7">
    <source>
        <dbReference type="ARBA" id="ARBA00022989"/>
    </source>
</evidence>
<proteinExistence type="inferred from homology"/>
<keyword evidence="8 13" id="KW-0560">Oxidoreductase</keyword>
<evidence type="ECO:0000256" key="8">
    <source>
        <dbReference type="ARBA" id="ARBA00023002"/>
    </source>
</evidence>
<dbReference type="OrthoDB" id="1486960at2759"/>
<feature type="binding site" description="axial binding residue" evidence="12">
    <location>
        <position position="202"/>
    </location>
    <ligand>
        <name>heme</name>
        <dbReference type="ChEBI" id="CHEBI:30413"/>
    </ligand>
    <ligandPart>
        <name>Fe</name>
        <dbReference type="ChEBI" id="CHEBI:18248"/>
    </ligandPart>
</feature>
<evidence type="ECO:0000313" key="15">
    <source>
        <dbReference type="Proteomes" id="UP000554482"/>
    </source>
</evidence>
<dbReference type="InterPro" id="IPR036396">
    <property type="entry name" value="Cyt_P450_sf"/>
</dbReference>
<evidence type="ECO:0000256" key="13">
    <source>
        <dbReference type="RuleBase" id="RU000461"/>
    </source>
</evidence>
<evidence type="ECO:0000256" key="11">
    <source>
        <dbReference type="ARBA" id="ARBA00023136"/>
    </source>
</evidence>
<keyword evidence="15" id="KW-1185">Reference proteome</keyword>
<evidence type="ECO:0000256" key="1">
    <source>
        <dbReference type="ARBA" id="ARBA00001971"/>
    </source>
</evidence>
<dbReference type="GO" id="GO:0044550">
    <property type="term" value="P:secondary metabolite biosynthetic process"/>
    <property type="evidence" value="ECO:0007669"/>
    <property type="project" value="UniProtKB-ARBA"/>
</dbReference>
<keyword evidence="11" id="KW-0472">Membrane</keyword>
<evidence type="ECO:0000256" key="4">
    <source>
        <dbReference type="ARBA" id="ARBA00022617"/>
    </source>
</evidence>
<dbReference type="PROSITE" id="PS00086">
    <property type="entry name" value="CYTOCHROME_P450"/>
    <property type="match status" value="1"/>
</dbReference>
<keyword evidence="9 12" id="KW-0408">Iron</keyword>
<evidence type="ECO:0000256" key="10">
    <source>
        <dbReference type="ARBA" id="ARBA00023033"/>
    </source>
</evidence>
<dbReference type="GO" id="GO:0005506">
    <property type="term" value="F:iron ion binding"/>
    <property type="evidence" value="ECO:0007669"/>
    <property type="project" value="InterPro"/>
</dbReference>
<accession>A0A7J6XAB0</accession>
<dbReference type="InterPro" id="IPR050193">
    <property type="entry name" value="Cytochrome_P450_71"/>
</dbReference>
<evidence type="ECO:0000256" key="2">
    <source>
        <dbReference type="ARBA" id="ARBA00004167"/>
    </source>
</evidence>
<dbReference type="InterPro" id="IPR001128">
    <property type="entry name" value="Cyt_P450"/>
</dbReference>
<sequence>MKKLSKDLDMYFDQVIDEHLIHNNRDDPHYNQDFVDILLKVHKNDVNFTRNTIKAVILDMFLGTEATSTTIEWTMAELVQNPNVMRKAQEEVRRVVGKNKKVKEEDIQKMEYLKLVVQESMRLHPAAGITYVESSKATKVKGFQVPAKTTVLINHWSIHRNSKTWERPEEFIPDRFISNNIVDSGGGQDFNFTPFGSGRRICPGKSFALIVVESTIANFLYWFDWKTVDGEKLDMSEAFMTSIRMKMPIHLVAVPYFS</sequence>
<dbReference type="Pfam" id="PF00067">
    <property type="entry name" value="p450"/>
    <property type="match status" value="1"/>
</dbReference>
<dbReference type="GO" id="GO:0016020">
    <property type="term" value="C:membrane"/>
    <property type="evidence" value="ECO:0007669"/>
    <property type="project" value="UniProtKB-SubCell"/>
</dbReference>
<dbReference type="SUPFAM" id="SSF48264">
    <property type="entry name" value="Cytochrome P450"/>
    <property type="match status" value="1"/>
</dbReference>
<dbReference type="PRINTS" id="PR00463">
    <property type="entry name" value="EP450I"/>
</dbReference>